<dbReference type="Pfam" id="PF13146">
    <property type="entry name" value="TRL"/>
    <property type="match status" value="1"/>
</dbReference>
<dbReference type="Proteomes" id="UP000001029">
    <property type="component" value="Chromosome"/>
</dbReference>
<proteinExistence type="predicted"/>
<dbReference type="PROSITE" id="PS51257">
    <property type="entry name" value="PROKAR_LIPOPROTEIN"/>
    <property type="match status" value="1"/>
</dbReference>
<accession>B2KB58</accession>
<dbReference type="KEGG" id="emi:Emin_0255"/>
<keyword evidence="1" id="KW-0732">Signal</keyword>
<evidence type="ECO:0008006" key="4">
    <source>
        <dbReference type="Google" id="ProtNLM"/>
    </source>
</evidence>
<sequence>MKKVLALAAVVVMLAACAAPASYMGFALVSETSEPTLVTASTGTKTGKACAKNFLGIYATGDMSVEAAKKAGNIRTVATVDREVKHMVIIGEVCTVVTGN</sequence>
<dbReference type="InterPro" id="IPR025113">
    <property type="entry name" value="TRL-like"/>
</dbReference>
<feature type="chain" id="PRO_5002777682" description="TRL-like protein family" evidence="1">
    <location>
        <begin position="19"/>
        <end position="100"/>
    </location>
</feature>
<dbReference type="AlphaFoldDB" id="B2KB58"/>
<evidence type="ECO:0000256" key="1">
    <source>
        <dbReference type="SAM" id="SignalP"/>
    </source>
</evidence>
<gene>
    <name evidence="2" type="ordered locus">Emin_0255</name>
</gene>
<feature type="signal peptide" evidence="1">
    <location>
        <begin position="1"/>
        <end position="18"/>
    </location>
</feature>
<evidence type="ECO:0000313" key="3">
    <source>
        <dbReference type="Proteomes" id="UP000001029"/>
    </source>
</evidence>
<dbReference type="RefSeq" id="WP_012414432.1">
    <property type="nucleotide sequence ID" value="NC_010644.1"/>
</dbReference>
<organism evidence="2 3">
    <name type="scientific">Elusimicrobium minutum (strain Pei191)</name>
    <dbReference type="NCBI Taxonomy" id="445932"/>
    <lineage>
        <taxon>Bacteria</taxon>
        <taxon>Pseudomonadati</taxon>
        <taxon>Elusimicrobiota</taxon>
        <taxon>Elusimicrobia</taxon>
        <taxon>Elusimicrobiales</taxon>
        <taxon>Elusimicrobiaceae</taxon>
        <taxon>Elusimicrobium</taxon>
    </lineage>
</organism>
<protein>
    <recommendedName>
        <fullName evidence="4">TRL-like protein family</fullName>
    </recommendedName>
</protein>
<dbReference type="STRING" id="445932.Emin_0255"/>
<dbReference type="HOGENOM" id="CLU_2301399_0_0_0"/>
<evidence type="ECO:0000313" key="2">
    <source>
        <dbReference type="EMBL" id="ACC97817.1"/>
    </source>
</evidence>
<reference evidence="2 3" key="1">
    <citation type="journal article" date="2009" name="Appl. Environ. Microbiol.">
        <title>Genomic analysis of 'Elusimicrobium minutum,' the first cultivated representative of the phylum 'Elusimicrobia' (formerly termite group 1).</title>
        <authorList>
            <person name="Herlemann D.P.R."/>
            <person name="Geissinger O."/>
            <person name="Ikeda-Ohtsubo W."/>
            <person name="Kunin V."/>
            <person name="Sun H."/>
            <person name="Lapidus A."/>
            <person name="Hugenholtz P."/>
            <person name="Brune A."/>
        </authorList>
    </citation>
    <scope>NUCLEOTIDE SEQUENCE [LARGE SCALE GENOMIC DNA]</scope>
    <source>
        <strain evidence="2 3">Pei191</strain>
    </source>
</reference>
<dbReference type="OrthoDB" id="6078409at2"/>
<keyword evidence="3" id="KW-1185">Reference proteome</keyword>
<dbReference type="EMBL" id="CP001055">
    <property type="protein sequence ID" value="ACC97817.1"/>
    <property type="molecule type" value="Genomic_DNA"/>
</dbReference>
<name>B2KB58_ELUMP</name>